<keyword evidence="2" id="KW-1185">Reference proteome</keyword>
<protein>
    <submittedName>
        <fullName evidence="1">Putative RNA-directed DNA polymerase from transposon X-element</fullName>
    </submittedName>
</protein>
<evidence type="ECO:0000313" key="2">
    <source>
        <dbReference type="Proteomes" id="UP000887013"/>
    </source>
</evidence>
<organism evidence="1 2">
    <name type="scientific">Nephila pilipes</name>
    <name type="common">Giant wood spider</name>
    <name type="synonym">Nephila maculata</name>
    <dbReference type="NCBI Taxonomy" id="299642"/>
    <lineage>
        <taxon>Eukaryota</taxon>
        <taxon>Metazoa</taxon>
        <taxon>Ecdysozoa</taxon>
        <taxon>Arthropoda</taxon>
        <taxon>Chelicerata</taxon>
        <taxon>Arachnida</taxon>
        <taxon>Araneae</taxon>
        <taxon>Araneomorphae</taxon>
        <taxon>Entelegynae</taxon>
        <taxon>Araneoidea</taxon>
        <taxon>Nephilidae</taxon>
        <taxon>Nephila</taxon>
    </lineage>
</organism>
<dbReference type="InterPro" id="IPR008042">
    <property type="entry name" value="Retrotrans_Pao"/>
</dbReference>
<dbReference type="AlphaFoldDB" id="A0A8X6R6A7"/>
<reference evidence="1" key="1">
    <citation type="submission" date="2020-08" db="EMBL/GenBank/DDBJ databases">
        <title>Multicomponent nature underlies the extraordinary mechanical properties of spider dragline silk.</title>
        <authorList>
            <person name="Kono N."/>
            <person name="Nakamura H."/>
            <person name="Mori M."/>
            <person name="Yoshida Y."/>
            <person name="Ohtoshi R."/>
            <person name="Malay A.D."/>
            <person name="Moran D.A.P."/>
            <person name="Tomita M."/>
            <person name="Numata K."/>
            <person name="Arakawa K."/>
        </authorList>
    </citation>
    <scope>NUCLEOTIDE SEQUENCE</scope>
</reference>
<keyword evidence="1" id="KW-0808">Transferase</keyword>
<dbReference type="PANTHER" id="PTHR47331:SF5">
    <property type="entry name" value="RIBONUCLEASE H"/>
    <property type="match status" value="1"/>
</dbReference>
<evidence type="ECO:0000313" key="1">
    <source>
        <dbReference type="EMBL" id="GFU50040.1"/>
    </source>
</evidence>
<dbReference type="GO" id="GO:0003964">
    <property type="term" value="F:RNA-directed DNA polymerase activity"/>
    <property type="evidence" value="ECO:0007669"/>
    <property type="project" value="UniProtKB-KW"/>
</dbReference>
<dbReference type="Pfam" id="PF05380">
    <property type="entry name" value="Peptidase_A17"/>
    <property type="match status" value="1"/>
</dbReference>
<dbReference type="OrthoDB" id="6436396at2759"/>
<name>A0A8X6R6A7_NEPPI</name>
<dbReference type="PANTHER" id="PTHR47331">
    <property type="entry name" value="PHD-TYPE DOMAIN-CONTAINING PROTEIN"/>
    <property type="match status" value="1"/>
</dbReference>
<keyword evidence="1" id="KW-0548">Nucleotidyltransferase</keyword>
<proteinExistence type="predicted"/>
<gene>
    <name evidence="1" type="ORF">NPIL_119201</name>
</gene>
<dbReference type="EMBL" id="BMAW01087097">
    <property type="protein sequence ID" value="GFU50040.1"/>
    <property type="molecule type" value="Genomic_DNA"/>
</dbReference>
<dbReference type="Proteomes" id="UP000887013">
    <property type="component" value="Unassembled WGS sequence"/>
</dbReference>
<sequence length="274" mass="32006">MHTKKCNVLSDIESLHSMNFYVDKLWEFDALGISDPWENSKKKVMFSETAKQFQGNLVILPDSRFEKIFDPLGLLYHTTLIQKWLLQESWKNKNSWDCPLPSNFQKEFLRWVKETISLNEIRIPRYLVMTKNSELYVFVDACRKSYGACVYVRTVLDSSEVKAQLVRAKSRVAPIKEMSISKLELMAYCIGTRLTHSIKVAFDLPDMLITYWSNSMTALWWIREHGEWSIFVSNRVKEIRKLTSLEQWKHVPGNKNPADIVSRGCSPKQLTKSE</sequence>
<keyword evidence="1" id="KW-0695">RNA-directed DNA polymerase</keyword>
<accession>A0A8X6R6A7</accession>
<comment type="caution">
    <text evidence="1">The sequence shown here is derived from an EMBL/GenBank/DDBJ whole genome shotgun (WGS) entry which is preliminary data.</text>
</comment>